<evidence type="ECO:0000256" key="4">
    <source>
        <dbReference type="ARBA" id="ARBA00047304"/>
    </source>
</evidence>
<evidence type="ECO:0000256" key="3">
    <source>
        <dbReference type="ARBA" id="ARBA00023027"/>
    </source>
</evidence>
<dbReference type="AlphaFoldDB" id="A0A9Q0KV29"/>
<dbReference type="OrthoDB" id="6078042at2759"/>
<evidence type="ECO:0000256" key="1">
    <source>
        <dbReference type="ARBA" id="ARBA00011982"/>
    </source>
</evidence>
<dbReference type="SUPFAM" id="SSF52200">
    <property type="entry name" value="Toll/Interleukin receptor TIR domain"/>
    <property type="match status" value="1"/>
</dbReference>
<evidence type="ECO:0000313" key="8">
    <source>
        <dbReference type="Proteomes" id="UP001141806"/>
    </source>
</evidence>
<dbReference type="EC" id="3.2.2.6" evidence="1"/>
<evidence type="ECO:0000259" key="6">
    <source>
        <dbReference type="PROSITE" id="PS50104"/>
    </source>
</evidence>
<sequence length="248" mass="26947">MAASSSSSPSFTNVSSPCEVFLNFRSEDTRNNFVGFLHKALVDRGIVVFLKGEEKKTGDAIDPSLRTVIEGCKIYIPIFSSGYAHCKQCLRELSLMVECQRSNHQLIIPIFFHVNLSGNPDGLKANPDEANPDGLMENPDEANLDGLTANPDGLMANTDEANPDGLTANPGGLTGNPDEANPDGLMANPDGLTANPYYFLTGWEQQWFVRPRPPGPQHPDHAINFIESRPSKNGGLHKQLVGKASFLL</sequence>
<dbReference type="PANTHER" id="PTHR32009:SF39">
    <property type="entry name" value="TIR DOMAIN-CONTAINING PROTEIN"/>
    <property type="match status" value="1"/>
</dbReference>
<reference evidence="7" key="1">
    <citation type="journal article" date="2023" name="Plant J.">
        <title>The genome of the king protea, Protea cynaroides.</title>
        <authorList>
            <person name="Chang J."/>
            <person name="Duong T.A."/>
            <person name="Schoeman C."/>
            <person name="Ma X."/>
            <person name="Roodt D."/>
            <person name="Barker N."/>
            <person name="Li Z."/>
            <person name="Van de Peer Y."/>
            <person name="Mizrachi E."/>
        </authorList>
    </citation>
    <scope>NUCLEOTIDE SEQUENCE</scope>
    <source>
        <tissue evidence="7">Young leaves</tissue>
    </source>
</reference>
<dbReference type="Gene3D" id="3.40.50.10140">
    <property type="entry name" value="Toll/interleukin-1 receptor homology (TIR) domain"/>
    <property type="match status" value="1"/>
</dbReference>
<name>A0A9Q0KV29_9MAGN</name>
<keyword evidence="2" id="KW-0378">Hydrolase</keyword>
<dbReference type="PROSITE" id="PS50104">
    <property type="entry name" value="TIR"/>
    <property type="match status" value="1"/>
</dbReference>
<dbReference type="Pfam" id="PF01582">
    <property type="entry name" value="TIR"/>
    <property type="match status" value="1"/>
</dbReference>
<dbReference type="EMBL" id="JAMYWD010000003">
    <property type="protein sequence ID" value="KAJ4977237.1"/>
    <property type="molecule type" value="Genomic_DNA"/>
</dbReference>
<keyword evidence="8" id="KW-1185">Reference proteome</keyword>
<dbReference type="Proteomes" id="UP001141806">
    <property type="component" value="Unassembled WGS sequence"/>
</dbReference>
<protein>
    <recommendedName>
        <fullName evidence="1">ADP-ribosyl cyclase/cyclic ADP-ribose hydrolase</fullName>
        <ecNumber evidence="1">3.2.2.6</ecNumber>
    </recommendedName>
</protein>
<evidence type="ECO:0000256" key="5">
    <source>
        <dbReference type="SAM" id="MobiDB-lite"/>
    </source>
</evidence>
<dbReference type="GO" id="GO:0061809">
    <property type="term" value="F:NAD+ nucleosidase activity, cyclic ADP-ribose generating"/>
    <property type="evidence" value="ECO:0007669"/>
    <property type="project" value="UniProtKB-EC"/>
</dbReference>
<feature type="domain" description="TIR" evidence="6">
    <location>
        <begin position="16"/>
        <end position="144"/>
    </location>
</feature>
<organism evidence="7 8">
    <name type="scientific">Protea cynaroides</name>
    <dbReference type="NCBI Taxonomy" id="273540"/>
    <lineage>
        <taxon>Eukaryota</taxon>
        <taxon>Viridiplantae</taxon>
        <taxon>Streptophyta</taxon>
        <taxon>Embryophyta</taxon>
        <taxon>Tracheophyta</taxon>
        <taxon>Spermatophyta</taxon>
        <taxon>Magnoliopsida</taxon>
        <taxon>Proteales</taxon>
        <taxon>Proteaceae</taxon>
        <taxon>Protea</taxon>
    </lineage>
</organism>
<dbReference type="GO" id="GO:0007165">
    <property type="term" value="P:signal transduction"/>
    <property type="evidence" value="ECO:0007669"/>
    <property type="project" value="InterPro"/>
</dbReference>
<proteinExistence type="predicted"/>
<dbReference type="InterPro" id="IPR035897">
    <property type="entry name" value="Toll_tir_struct_dom_sf"/>
</dbReference>
<dbReference type="InterPro" id="IPR000157">
    <property type="entry name" value="TIR_dom"/>
</dbReference>
<dbReference type="PANTHER" id="PTHR32009">
    <property type="entry name" value="TMV RESISTANCE PROTEIN N-LIKE"/>
    <property type="match status" value="1"/>
</dbReference>
<comment type="caution">
    <text evidence="7">The sequence shown here is derived from an EMBL/GenBank/DDBJ whole genome shotgun (WGS) entry which is preliminary data.</text>
</comment>
<keyword evidence="3" id="KW-0520">NAD</keyword>
<accession>A0A9Q0KV29</accession>
<dbReference type="SMART" id="SM00255">
    <property type="entry name" value="TIR"/>
    <property type="match status" value="1"/>
</dbReference>
<evidence type="ECO:0000313" key="7">
    <source>
        <dbReference type="EMBL" id="KAJ4977237.1"/>
    </source>
</evidence>
<feature type="region of interest" description="Disordered" evidence="5">
    <location>
        <begin position="148"/>
        <end position="177"/>
    </location>
</feature>
<evidence type="ECO:0000256" key="2">
    <source>
        <dbReference type="ARBA" id="ARBA00022801"/>
    </source>
</evidence>
<gene>
    <name evidence="7" type="ORF">NE237_002343</name>
</gene>
<comment type="catalytic activity">
    <reaction evidence="4">
        <text>NAD(+) + H2O = ADP-D-ribose + nicotinamide + H(+)</text>
        <dbReference type="Rhea" id="RHEA:16301"/>
        <dbReference type="ChEBI" id="CHEBI:15377"/>
        <dbReference type="ChEBI" id="CHEBI:15378"/>
        <dbReference type="ChEBI" id="CHEBI:17154"/>
        <dbReference type="ChEBI" id="CHEBI:57540"/>
        <dbReference type="ChEBI" id="CHEBI:57967"/>
        <dbReference type="EC" id="3.2.2.6"/>
    </reaction>
    <physiologicalReaction direction="left-to-right" evidence="4">
        <dbReference type="Rhea" id="RHEA:16302"/>
    </physiologicalReaction>
</comment>